<feature type="region of interest" description="Disordered" evidence="2">
    <location>
        <begin position="87"/>
        <end position="154"/>
    </location>
</feature>
<evidence type="ECO:0000256" key="1">
    <source>
        <dbReference type="SAM" id="Coils"/>
    </source>
</evidence>
<dbReference type="EMBL" id="SKBN01000002">
    <property type="protein sequence ID" value="TGJ88523.1"/>
    <property type="molecule type" value="Genomic_DNA"/>
</dbReference>
<accession>A0A4Z0ZBW3</accession>
<keyword evidence="4" id="KW-1185">Reference proteome</keyword>
<dbReference type="OrthoDB" id="4848543at2759"/>
<feature type="compositionally biased region" description="Basic and acidic residues" evidence="2">
    <location>
        <begin position="277"/>
        <end position="289"/>
    </location>
</feature>
<reference evidence="3 4" key="1">
    <citation type="submission" date="2019-03" db="EMBL/GenBank/DDBJ databases">
        <title>Draft genome sequence of Xylaria hypoxylon DSM 108379, a ubiquitous saprotrophic-parasitic fungi on hardwood.</title>
        <authorList>
            <person name="Buettner E."/>
            <person name="Leonhardt S."/>
            <person name="Gebauer A.M."/>
            <person name="Liers C."/>
            <person name="Hofrichter M."/>
            <person name="Kellner H."/>
        </authorList>
    </citation>
    <scope>NUCLEOTIDE SEQUENCE [LARGE SCALE GENOMIC DNA]</scope>
    <source>
        <strain evidence="3 4">DSM 108379</strain>
    </source>
</reference>
<gene>
    <name evidence="3" type="ORF">E0Z10_g192</name>
</gene>
<comment type="caution">
    <text evidence="3">The sequence shown here is derived from an EMBL/GenBank/DDBJ whole genome shotgun (WGS) entry which is preliminary data.</text>
</comment>
<feature type="compositionally biased region" description="Polar residues" evidence="2">
    <location>
        <begin position="262"/>
        <end position="273"/>
    </location>
</feature>
<feature type="region of interest" description="Disordered" evidence="2">
    <location>
        <begin position="247"/>
        <end position="336"/>
    </location>
</feature>
<evidence type="ECO:0000256" key="2">
    <source>
        <dbReference type="SAM" id="MobiDB-lite"/>
    </source>
</evidence>
<proteinExistence type="predicted"/>
<feature type="compositionally biased region" description="Basic and acidic residues" evidence="2">
    <location>
        <begin position="116"/>
        <end position="131"/>
    </location>
</feature>
<evidence type="ECO:0000313" key="4">
    <source>
        <dbReference type="Proteomes" id="UP000297716"/>
    </source>
</evidence>
<dbReference type="Proteomes" id="UP000297716">
    <property type="component" value="Unassembled WGS sequence"/>
</dbReference>
<sequence length="1225" mass="139938">MMAAEPSPKLHQFKHSDSQFDSQLSTLLEQNFLAPLADSQETQDVVSQWHDDIGGQQENATNQPLQSTTGPFFSRPLPVDPLDFQNGFQYSKAPTPKIRPNRPNAPQNGLGLQIDSKNDSPVKTEHPHHDPGCLTVDDPSDDSRNVPGVGAQASRSELNTRINTYVAVSIHSDHSSDGTLATHGQLERGTLKDLLPKPPFQNTSPFNKASASFQQPKANVQSPATRLEGPRLPKAFADIQRKALIQSNRANHSSHSVRHSKSQAGKASSSRFNTPEVHQDLTNDHEAIHTRTRKPRERPTEHPTFNRSTHTPRKQAIDGKPRENRSTAVETARPFTEDVHTDYSMTRPMSGASNISKLRTPLGKERTHARARRAIPDMDKSNALRHRLSQSWNQFFVHEARRNEHWEEKMNDMVEQLAERDNKVSEYLEEIQRRGQVIEDLEHVNKEQDALYQEKEAALTELTEQRQKVREKMRQYRDRLNDVTKEQQSIFLHFQPRFHLMKEQMKRTELDYQSSLEQAISTTNVVRDKMKQRVKEVQTLSEQEIQKLRLEIRTLEVKLAEREKDVNREKEHMSDLRRELNESHELNRDAFKSLDTQNQELMKKSDEETIHIRNVEHCVNQQEQRIQSLQKFLEDDKANAPSPSELAENFKVLQTETLNCVLSELRENAVSDREQSSQAAEGLKSDILAVGEVCISFGKQIQSSQNASEWQEKFGKAQMDHQALLRQTDRLKEKLAKMQDEAKMQLGQHESLQQELNSLRASAKATDESNGLIEILQKENERIQGSLDEKEICIRGLEDELRGIHEALSAQNCRLEDNERQIQDEQEKLTQAVASCHEQQDQAVKQARAEECARTRAEYCNIENRLHEAEQGCDRLQNELVQVKQNAEIALKNSKDEAVRQAQEVLEPIVGLMDKVTEGLQTAKHTKDDLKEKLEAWSNGHVELSLLRQAVRKIEKGQTKAIENGNLLGELLDVEKKLEATWQWHNSEVDALNRAIDLEKSVKADMERFNRQGHKGKQVPGIPHAVNRRVMVKSPGTDDDHNKMVPISNEEERATRRQIASLRGIMKSAVLQVERRPEEQHHKAFSRSAYNRPVLGSSARVEEEPVNEAMPENMETGSTEMSARKRKRADTEANLGENADEKLQLAEKRRAKISHSLSSDFHDPISKKPATDSIRLQAQLFYSKSEPIERRPRPFMTYGSPDLDIRGRVVSSTMTTLPEDRGSRR</sequence>
<feature type="coiled-coil region" evidence="1">
    <location>
        <begin position="403"/>
        <end position="486"/>
    </location>
</feature>
<feature type="coiled-coil region" evidence="1">
    <location>
        <begin position="866"/>
        <end position="940"/>
    </location>
</feature>
<name>A0A4Z0ZBW3_9PEZI</name>
<feature type="region of interest" description="Disordered" evidence="2">
    <location>
        <begin position="1098"/>
        <end position="1140"/>
    </location>
</feature>
<feature type="coiled-coil region" evidence="1">
    <location>
        <begin position="721"/>
        <end position="769"/>
    </location>
</feature>
<dbReference type="STRING" id="37992.A0A4Z0ZBW3"/>
<dbReference type="AlphaFoldDB" id="A0A4Z0ZBW3"/>
<feature type="coiled-coil region" evidence="1">
    <location>
        <begin position="808"/>
        <end position="835"/>
    </location>
</feature>
<organism evidence="3 4">
    <name type="scientific">Xylaria hypoxylon</name>
    <dbReference type="NCBI Taxonomy" id="37992"/>
    <lineage>
        <taxon>Eukaryota</taxon>
        <taxon>Fungi</taxon>
        <taxon>Dikarya</taxon>
        <taxon>Ascomycota</taxon>
        <taxon>Pezizomycotina</taxon>
        <taxon>Sordariomycetes</taxon>
        <taxon>Xylariomycetidae</taxon>
        <taxon>Xylariales</taxon>
        <taxon>Xylariaceae</taxon>
        <taxon>Xylaria</taxon>
    </lineage>
</organism>
<evidence type="ECO:0000313" key="3">
    <source>
        <dbReference type="EMBL" id="TGJ88523.1"/>
    </source>
</evidence>
<feature type="coiled-coil region" evidence="1">
    <location>
        <begin position="538"/>
        <end position="586"/>
    </location>
</feature>
<keyword evidence="1" id="KW-0175">Coiled coil</keyword>
<feature type="region of interest" description="Disordered" evidence="2">
    <location>
        <begin position="1185"/>
        <end position="1225"/>
    </location>
</feature>
<feature type="compositionally biased region" description="Basic and acidic residues" evidence="2">
    <location>
        <begin position="315"/>
        <end position="325"/>
    </location>
</feature>
<protein>
    <submittedName>
        <fullName evidence="3">Uncharacterized protein</fullName>
    </submittedName>
</protein>